<evidence type="ECO:0000313" key="3">
    <source>
        <dbReference type="EMBL" id="EWS80031.1"/>
    </source>
</evidence>
<keyword evidence="2" id="KW-0472">Membrane</keyword>
<feature type="compositionally biased region" description="Polar residues" evidence="1">
    <location>
        <begin position="83"/>
        <end position="93"/>
    </location>
</feature>
<dbReference type="PATRIC" id="fig|396014.3.peg.3153"/>
<dbReference type="STRING" id="396014.BF93_08250"/>
<evidence type="ECO:0000313" key="4">
    <source>
        <dbReference type="Proteomes" id="UP000023067"/>
    </source>
</evidence>
<gene>
    <name evidence="3" type="ORF">BF93_08250</name>
</gene>
<dbReference type="HOGENOM" id="CLU_833333_0_0_11"/>
<comment type="caution">
    <text evidence="3">The sequence shown here is derived from an EMBL/GenBank/DDBJ whole genome shotgun (WGS) entry which is preliminary data.</text>
</comment>
<feature type="region of interest" description="Disordered" evidence="1">
    <location>
        <begin position="83"/>
        <end position="130"/>
    </location>
</feature>
<evidence type="ECO:0000256" key="2">
    <source>
        <dbReference type="SAM" id="Phobius"/>
    </source>
</evidence>
<keyword evidence="2" id="KW-1133">Transmembrane helix</keyword>
<dbReference type="OrthoDB" id="9774900at2"/>
<feature type="transmembrane region" description="Helical" evidence="2">
    <location>
        <begin position="53"/>
        <end position="79"/>
    </location>
</feature>
<keyword evidence="4" id="KW-1185">Reference proteome</keyword>
<feature type="region of interest" description="Disordered" evidence="1">
    <location>
        <begin position="1"/>
        <end position="49"/>
    </location>
</feature>
<dbReference type="EMBL" id="JDYK01000020">
    <property type="protein sequence ID" value="EWS80031.1"/>
    <property type="molecule type" value="Genomic_DNA"/>
</dbReference>
<sequence length="371" mass="39648">MSQGPGPAGPPQNHGDDHWQQGPQAPYTNPGQGPGWGQTPPPSGPPAPKKRPWLLIAGALGCVALLVLVVAGGIGFLAWRSWSPSPTAGPETTASAPTEPSESVSAPSPAEPTTFQPISPIDENTRSAEENREVLATSPMTAGGIPAIGSCELPAITAGPTQEALQAFLEVGTGCISGAWGSLLGQKNLSWSTPDVVVYTWPDVPDSSCAPNTFQQYEPRMCNLDNTLYWPLEAGNLATHAAPEDVPSAYLVDLAHSLMNPLTWQTSIAVYYQNYLDDFEESDPQWRDGYRRFNLQMRCLSSATSMQLPAELRPSEALQAIMLDERTWTVGDEPRSIPSSSMVTWVRTGLDSGGDVSACNTWNAPSYDIDG</sequence>
<organism evidence="3 4">
    <name type="scientific">Brachybacterium phenoliresistens</name>
    <dbReference type="NCBI Taxonomy" id="396014"/>
    <lineage>
        <taxon>Bacteria</taxon>
        <taxon>Bacillati</taxon>
        <taxon>Actinomycetota</taxon>
        <taxon>Actinomycetes</taxon>
        <taxon>Micrococcales</taxon>
        <taxon>Dermabacteraceae</taxon>
        <taxon>Brachybacterium</taxon>
    </lineage>
</organism>
<proteinExistence type="predicted"/>
<evidence type="ECO:0000256" key="1">
    <source>
        <dbReference type="SAM" id="MobiDB-lite"/>
    </source>
</evidence>
<accession>Z9JQJ3</accession>
<dbReference type="RefSeq" id="WP_051487075.1">
    <property type="nucleotide sequence ID" value="NZ_KK070003.1"/>
</dbReference>
<keyword evidence="2" id="KW-0812">Transmembrane</keyword>
<feature type="compositionally biased region" description="Low complexity" evidence="1">
    <location>
        <begin position="94"/>
        <end position="114"/>
    </location>
</feature>
<name>Z9JQJ3_9MICO</name>
<dbReference type="AlphaFoldDB" id="Z9JQJ3"/>
<dbReference type="Proteomes" id="UP000023067">
    <property type="component" value="Unassembled WGS sequence"/>
</dbReference>
<reference evidence="3 4" key="1">
    <citation type="submission" date="2014-02" db="EMBL/GenBank/DDBJ databases">
        <title>Genome sequence of Brachybacterium phenoliresistens strain W13A50.</title>
        <authorList>
            <person name="Wang X."/>
        </authorList>
    </citation>
    <scope>NUCLEOTIDE SEQUENCE [LARGE SCALE GENOMIC DNA]</scope>
    <source>
        <strain evidence="3 4">W13A50</strain>
    </source>
</reference>
<protein>
    <submittedName>
        <fullName evidence="3">Uncharacterized protein</fullName>
    </submittedName>
</protein>
<dbReference type="eggNOG" id="COG2321">
    <property type="taxonomic scope" value="Bacteria"/>
</dbReference>